<evidence type="ECO:0000313" key="2">
    <source>
        <dbReference type="Proteomes" id="UP000198762"/>
    </source>
</evidence>
<proteinExistence type="predicted"/>
<evidence type="ECO:0000313" key="1">
    <source>
        <dbReference type="EMBL" id="SET48288.1"/>
    </source>
</evidence>
<dbReference type="AlphaFoldDB" id="A0A1I0ESR9"/>
<gene>
    <name evidence="1" type="ORF">SAMN04487962_110124</name>
</gene>
<reference evidence="2" key="1">
    <citation type="submission" date="2016-10" db="EMBL/GenBank/DDBJ databases">
        <authorList>
            <person name="Varghese N."/>
            <person name="Submissions S."/>
        </authorList>
    </citation>
    <scope>NUCLEOTIDE SEQUENCE [LARGE SCALE GENOMIC DNA]</scope>
    <source>
        <strain evidence="2">CGMCC 1.6489</strain>
    </source>
</reference>
<dbReference type="Proteomes" id="UP000198762">
    <property type="component" value="Unassembled WGS sequence"/>
</dbReference>
<sequence>MHLYVFDFDDGFATNTANYSSMAALMLEQIPASDSNPAVFTGYILFCTRCRLKLVFLFAPLLLSSPTLELLRCSPIYWATL</sequence>
<keyword evidence="2" id="KW-1185">Reference proteome</keyword>
<name>A0A1I0ESR9_9GAMM</name>
<protein>
    <submittedName>
        <fullName evidence="1">Uncharacterized protein</fullName>
    </submittedName>
</protein>
<dbReference type="RefSeq" id="WP_143066598.1">
    <property type="nucleotide sequence ID" value="NZ_FOHZ01000010.1"/>
</dbReference>
<accession>A0A1I0ESR9</accession>
<dbReference type="EMBL" id="FOHZ01000010">
    <property type="protein sequence ID" value="SET48288.1"/>
    <property type="molecule type" value="Genomic_DNA"/>
</dbReference>
<organism evidence="1 2">
    <name type="scientific">Marinobacter segnicrescens</name>
    <dbReference type="NCBI Taxonomy" id="430453"/>
    <lineage>
        <taxon>Bacteria</taxon>
        <taxon>Pseudomonadati</taxon>
        <taxon>Pseudomonadota</taxon>
        <taxon>Gammaproteobacteria</taxon>
        <taxon>Pseudomonadales</taxon>
        <taxon>Marinobacteraceae</taxon>
        <taxon>Marinobacter</taxon>
    </lineage>
</organism>